<keyword evidence="1" id="KW-0805">Transcription regulation</keyword>
<dbReference type="EMBL" id="CP060286">
    <property type="protein sequence ID" value="QNK40572.1"/>
    <property type="molecule type" value="Genomic_DNA"/>
</dbReference>
<dbReference type="Proteomes" id="UP000469440">
    <property type="component" value="Unassembled WGS sequence"/>
</dbReference>
<dbReference type="Pfam" id="PF01418">
    <property type="entry name" value="HTH_6"/>
    <property type="match status" value="1"/>
</dbReference>
<name>A0A6N8I3I3_9FIRM</name>
<evidence type="ECO:0000313" key="8">
    <source>
        <dbReference type="Proteomes" id="UP000469440"/>
    </source>
</evidence>
<evidence type="ECO:0000313" key="6">
    <source>
        <dbReference type="EMBL" id="MVB12485.1"/>
    </source>
</evidence>
<dbReference type="InterPro" id="IPR047640">
    <property type="entry name" value="RpiR-like"/>
</dbReference>
<dbReference type="PROSITE" id="PS51071">
    <property type="entry name" value="HTH_RPIR"/>
    <property type="match status" value="1"/>
</dbReference>
<dbReference type="InterPro" id="IPR036388">
    <property type="entry name" value="WH-like_DNA-bd_sf"/>
</dbReference>
<evidence type="ECO:0000259" key="5">
    <source>
        <dbReference type="PROSITE" id="PS51464"/>
    </source>
</evidence>
<dbReference type="KEGG" id="cfem:HCR03_18395"/>
<evidence type="ECO:0000256" key="2">
    <source>
        <dbReference type="ARBA" id="ARBA00023125"/>
    </source>
</evidence>
<gene>
    <name evidence="6" type="primary">murR</name>
    <name evidence="6" type="ORF">CAFE_32250</name>
    <name evidence="7" type="ORF">HCR03_18395</name>
</gene>
<dbReference type="GO" id="GO:0097367">
    <property type="term" value="F:carbohydrate derivative binding"/>
    <property type="evidence" value="ECO:0007669"/>
    <property type="project" value="InterPro"/>
</dbReference>
<keyword evidence="2" id="KW-0238">DNA-binding</keyword>
<dbReference type="OrthoDB" id="2930at2"/>
<dbReference type="InterPro" id="IPR046348">
    <property type="entry name" value="SIS_dom_sf"/>
</dbReference>
<keyword evidence="8" id="KW-1185">Reference proteome</keyword>
<dbReference type="InterPro" id="IPR035472">
    <property type="entry name" value="RpiR-like_SIS"/>
</dbReference>
<dbReference type="Gene3D" id="1.10.10.10">
    <property type="entry name" value="Winged helix-like DNA-binding domain superfamily/Winged helix DNA-binding domain"/>
    <property type="match status" value="1"/>
</dbReference>
<dbReference type="Proteomes" id="UP000515909">
    <property type="component" value="Chromosome"/>
</dbReference>
<dbReference type="Pfam" id="PF01380">
    <property type="entry name" value="SIS"/>
    <property type="match status" value="1"/>
</dbReference>
<dbReference type="Gene3D" id="3.40.50.10490">
    <property type="entry name" value="Glucose-6-phosphate isomerase like protein, domain 1"/>
    <property type="match status" value="1"/>
</dbReference>
<dbReference type="GO" id="GO:0003700">
    <property type="term" value="F:DNA-binding transcription factor activity"/>
    <property type="evidence" value="ECO:0007669"/>
    <property type="project" value="InterPro"/>
</dbReference>
<dbReference type="PANTHER" id="PTHR30514">
    <property type="entry name" value="GLUCOKINASE"/>
    <property type="match status" value="1"/>
</dbReference>
<evidence type="ECO:0000256" key="3">
    <source>
        <dbReference type="ARBA" id="ARBA00023163"/>
    </source>
</evidence>
<organism evidence="6 8">
    <name type="scientific">Caproicibacter fermentans</name>
    <dbReference type="NCBI Taxonomy" id="2576756"/>
    <lineage>
        <taxon>Bacteria</taxon>
        <taxon>Bacillati</taxon>
        <taxon>Bacillota</taxon>
        <taxon>Clostridia</taxon>
        <taxon>Eubacteriales</taxon>
        <taxon>Acutalibacteraceae</taxon>
        <taxon>Caproicibacter</taxon>
    </lineage>
</organism>
<dbReference type="GO" id="GO:0003677">
    <property type="term" value="F:DNA binding"/>
    <property type="evidence" value="ECO:0007669"/>
    <property type="project" value="UniProtKB-KW"/>
</dbReference>
<evidence type="ECO:0000256" key="1">
    <source>
        <dbReference type="ARBA" id="ARBA00023015"/>
    </source>
</evidence>
<keyword evidence="3" id="KW-0804">Transcription</keyword>
<accession>A0A7G8TAD1</accession>
<proteinExistence type="predicted"/>
<sequence>MDLYQNIEKYYSDLTSKQKEIADYMLSHPEDICYISLKNLSEHLSVSELTILRMCKKLGFQNYIALKNAFRVHTQKLVKNSSSSNFFVLDMPVCKENEKEGLFHQIRDNDCEKSLGFYHAISDKDIFAAADRILKARNIFICFHGVSKILADYFYLHLSHLSIGCSYIHPEDMDNVQANLVRMKRGDLLIAIAFPKYYPLIQSITKYAEQSGADLITITDSPTSPIITKRSLNFFCNTSTKLFYNSLSLPVALINLIASCIVIEMGGKYDDLVTKAYNVVNFLEENKSE</sequence>
<feature type="domain" description="SIS" evidence="5">
    <location>
        <begin position="129"/>
        <end position="267"/>
    </location>
</feature>
<dbReference type="RefSeq" id="WP_066643241.1">
    <property type="nucleotide sequence ID" value="NZ_CP060286.1"/>
</dbReference>
<evidence type="ECO:0000313" key="9">
    <source>
        <dbReference type="Proteomes" id="UP000515909"/>
    </source>
</evidence>
<reference evidence="7 9" key="2">
    <citation type="submission" date="2020-08" db="EMBL/GenBank/DDBJ databases">
        <title>The isolate Caproiciproducens sp. 7D4C2 produces n-caproate at mildly acidic conditions from hexoses: genome and rBOX comparison with related strains and chain-elongating bacteria.</title>
        <authorList>
            <person name="Esquivel-Elizondo S."/>
            <person name="Bagci C."/>
            <person name="Temovska M."/>
            <person name="Jeon B.S."/>
            <person name="Bessarab I."/>
            <person name="Williams R.B.H."/>
            <person name="Huson D.H."/>
            <person name="Angenent L.T."/>
        </authorList>
    </citation>
    <scope>NUCLEOTIDE SEQUENCE [LARGE SCALE GENOMIC DNA]</scope>
    <source>
        <strain evidence="7 9">7D4C2</strain>
    </source>
</reference>
<dbReference type="InterPro" id="IPR001347">
    <property type="entry name" value="SIS_dom"/>
</dbReference>
<evidence type="ECO:0000259" key="4">
    <source>
        <dbReference type="PROSITE" id="PS51071"/>
    </source>
</evidence>
<dbReference type="CDD" id="cd05013">
    <property type="entry name" value="SIS_RpiR"/>
    <property type="match status" value="1"/>
</dbReference>
<accession>A0A6N8I3I3</accession>
<dbReference type="SUPFAM" id="SSF46689">
    <property type="entry name" value="Homeodomain-like"/>
    <property type="match status" value="1"/>
</dbReference>
<dbReference type="EMBL" id="VWXL01000095">
    <property type="protein sequence ID" value="MVB12485.1"/>
    <property type="molecule type" value="Genomic_DNA"/>
</dbReference>
<dbReference type="AlphaFoldDB" id="A0A6N8I3I3"/>
<protein>
    <submittedName>
        <fullName evidence="6">HTH-type transcriptional regulator MurR</fullName>
    </submittedName>
    <submittedName>
        <fullName evidence="7">MurR/RpiR family transcriptional regulator</fullName>
    </submittedName>
</protein>
<dbReference type="InterPro" id="IPR000281">
    <property type="entry name" value="HTH_RpiR"/>
</dbReference>
<dbReference type="PROSITE" id="PS51464">
    <property type="entry name" value="SIS"/>
    <property type="match status" value="1"/>
</dbReference>
<dbReference type="InterPro" id="IPR009057">
    <property type="entry name" value="Homeodomain-like_sf"/>
</dbReference>
<evidence type="ECO:0000313" key="7">
    <source>
        <dbReference type="EMBL" id="QNK40572.1"/>
    </source>
</evidence>
<feature type="domain" description="HTH rpiR-type" evidence="4">
    <location>
        <begin position="1"/>
        <end position="77"/>
    </location>
</feature>
<reference evidence="6 8" key="1">
    <citation type="submission" date="2019-09" db="EMBL/GenBank/DDBJ databases">
        <title>Genome sequence of Clostridium sp. EA1.</title>
        <authorList>
            <person name="Poehlein A."/>
            <person name="Bengelsdorf F.R."/>
            <person name="Daniel R."/>
        </authorList>
    </citation>
    <scope>NUCLEOTIDE SEQUENCE [LARGE SCALE GENOMIC DNA]</scope>
    <source>
        <strain evidence="6 8">EA1</strain>
    </source>
</reference>
<dbReference type="SUPFAM" id="SSF53697">
    <property type="entry name" value="SIS domain"/>
    <property type="match status" value="1"/>
</dbReference>
<dbReference type="GO" id="GO:1901135">
    <property type="term" value="P:carbohydrate derivative metabolic process"/>
    <property type="evidence" value="ECO:0007669"/>
    <property type="project" value="InterPro"/>
</dbReference>